<name>A0ABU2M980_9ACTN</name>
<protein>
    <recommendedName>
        <fullName evidence="1">Histone acetyltransferase Rv0428c-like SH3 domain-containing protein</fullName>
    </recommendedName>
</protein>
<dbReference type="InterPro" id="IPR056934">
    <property type="entry name" value="SH3_Rv0428c"/>
</dbReference>
<feature type="domain" description="Histone acetyltransferase Rv0428c-like SH3" evidence="1">
    <location>
        <begin position="17"/>
        <end position="69"/>
    </location>
</feature>
<dbReference type="RefSeq" id="WP_311511816.1">
    <property type="nucleotide sequence ID" value="NZ_JAVREP010000006.1"/>
</dbReference>
<accession>A0ABU2M980</accession>
<dbReference type="Pfam" id="PF24551">
    <property type="entry name" value="SH3_Rv0428c"/>
    <property type="match status" value="1"/>
</dbReference>
<gene>
    <name evidence="2" type="ORF">RM479_12170</name>
</gene>
<dbReference type="EMBL" id="JAVREP010000006">
    <property type="protein sequence ID" value="MDT0329169.1"/>
    <property type="molecule type" value="Genomic_DNA"/>
</dbReference>
<comment type="caution">
    <text evidence="2">The sequence shown here is derived from an EMBL/GenBank/DDBJ whole genome shotgun (WGS) entry which is preliminary data.</text>
</comment>
<keyword evidence="3" id="KW-1185">Reference proteome</keyword>
<dbReference type="Proteomes" id="UP001183390">
    <property type="component" value="Unassembled WGS sequence"/>
</dbReference>
<organism evidence="2 3">
    <name type="scientific">Nocardiopsis lambiniae</name>
    <dbReference type="NCBI Taxonomy" id="3075539"/>
    <lineage>
        <taxon>Bacteria</taxon>
        <taxon>Bacillati</taxon>
        <taxon>Actinomycetota</taxon>
        <taxon>Actinomycetes</taxon>
        <taxon>Streptosporangiales</taxon>
        <taxon>Nocardiopsidaceae</taxon>
        <taxon>Nocardiopsis</taxon>
    </lineage>
</organism>
<sequence length="86" mass="9405">MAGRMAGRLVHRITREDVGGRVSIRIHLPEGGFTDIVGVLESWDEGVLAVRRRDGREARVTESSIVASRVVPDVPPRRGGTPPRPL</sequence>
<reference evidence="3" key="1">
    <citation type="submission" date="2023-07" db="EMBL/GenBank/DDBJ databases">
        <title>30 novel species of actinomycetes from the DSMZ collection.</title>
        <authorList>
            <person name="Nouioui I."/>
        </authorList>
    </citation>
    <scope>NUCLEOTIDE SEQUENCE [LARGE SCALE GENOMIC DNA]</scope>
    <source>
        <strain evidence="3">DSM 44743</strain>
    </source>
</reference>
<proteinExistence type="predicted"/>
<evidence type="ECO:0000313" key="2">
    <source>
        <dbReference type="EMBL" id="MDT0329169.1"/>
    </source>
</evidence>
<evidence type="ECO:0000313" key="3">
    <source>
        <dbReference type="Proteomes" id="UP001183390"/>
    </source>
</evidence>
<evidence type="ECO:0000259" key="1">
    <source>
        <dbReference type="Pfam" id="PF24551"/>
    </source>
</evidence>